<sequence length="181" mass="19329">MSPFPELALAAVMSISTLADPGTPQDATYTVEDLVLPVEDIIAEVESMDGAQSESRTGEEVTVALTSDVLFAVDRWVLTAKARQRLGQVAAKIKAESAGGVVKIQGHTDDQGADAYNQALSLKRARAVQEALGRLDAGAVTFEAAGFGETKPKLPNLVDGRPSDHNRAKNRRVEIIFNVKE</sequence>
<evidence type="ECO:0000256" key="1">
    <source>
        <dbReference type="ARBA" id="ARBA00004442"/>
    </source>
</evidence>
<dbReference type="SUPFAM" id="SSF103088">
    <property type="entry name" value="OmpA-like"/>
    <property type="match status" value="1"/>
</dbReference>
<accession>A0A7W5YP66</accession>
<dbReference type="AlphaFoldDB" id="A0A7W5YP66"/>
<dbReference type="Pfam" id="PF00691">
    <property type="entry name" value="OmpA"/>
    <property type="match status" value="1"/>
</dbReference>
<keyword evidence="2 4" id="KW-0472">Membrane</keyword>
<protein>
    <submittedName>
        <fullName evidence="6">Outer membrane protein OmpA-like peptidoglycan-associated protein</fullName>
    </submittedName>
</protein>
<gene>
    <name evidence="6" type="ORF">FHR33_004057</name>
</gene>
<evidence type="ECO:0000259" key="5">
    <source>
        <dbReference type="PROSITE" id="PS51123"/>
    </source>
</evidence>
<evidence type="ECO:0000256" key="3">
    <source>
        <dbReference type="ARBA" id="ARBA00023237"/>
    </source>
</evidence>
<evidence type="ECO:0000313" key="6">
    <source>
        <dbReference type="EMBL" id="MBB3728197.1"/>
    </source>
</evidence>
<dbReference type="Gene3D" id="3.30.1330.60">
    <property type="entry name" value="OmpA-like domain"/>
    <property type="match status" value="1"/>
</dbReference>
<dbReference type="PROSITE" id="PS51123">
    <property type="entry name" value="OMPA_2"/>
    <property type="match status" value="1"/>
</dbReference>
<dbReference type="InterPro" id="IPR006665">
    <property type="entry name" value="OmpA-like"/>
</dbReference>
<dbReference type="Proteomes" id="UP000579945">
    <property type="component" value="Unassembled WGS sequence"/>
</dbReference>
<organism evidence="6 7">
    <name type="scientific">Nonomuraea dietziae</name>
    <dbReference type="NCBI Taxonomy" id="65515"/>
    <lineage>
        <taxon>Bacteria</taxon>
        <taxon>Bacillati</taxon>
        <taxon>Actinomycetota</taxon>
        <taxon>Actinomycetes</taxon>
        <taxon>Streptosporangiales</taxon>
        <taxon>Streptosporangiaceae</taxon>
        <taxon>Nonomuraea</taxon>
    </lineage>
</organism>
<dbReference type="PRINTS" id="PR01021">
    <property type="entry name" value="OMPADOMAIN"/>
</dbReference>
<keyword evidence="3" id="KW-0998">Cell outer membrane</keyword>
<dbReference type="InterPro" id="IPR036737">
    <property type="entry name" value="OmpA-like_sf"/>
</dbReference>
<evidence type="ECO:0000313" key="7">
    <source>
        <dbReference type="Proteomes" id="UP000579945"/>
    </source>
</evidence>
<comment type="subcellular location">
    <subcellularLocation>
        <location evidence="1">Cell outer membrane</location>
    </subcellularLocation>
</comment>
<evidence type="ECO:0000256" key="2">
    <source>
        <dbReference type="ARBA" id="ARBA00023136"/>
    </source>
</evidence>
<feature type="domain" description="OmpA-like" evidence="5">
    <location>
        <begin position="58"/>
        <end position="181"/>
    </location>
</feature>
<dbReference type="PANTHER" id="PTHR30329:SF21">
    <property type="entry name" value="LIPOPROTEIN YIAD-RELATED"/>
    <property type="match status" value="1"/>
</dbReference>
<name>A0A7W5YP66_9ACTN</name>
<dbReference type="InterPro" id="IPR006664">
    <property type="entry name" value="OMP_bac"/>
</dbReference>
<proteinExistence type="predicted"/>
<comment type="caution">
    <text evidence="6">The sequence shown here is derived from an EMBL/GenBank/DDBJ whole genome shotgun (WGS) entry which is preliminary data.</text>
</comment>
<dbReference type="CDD" id="cd07185">
    <property type="entry name" value="OmpA_C-like"/>
    <property type="match status" value="1"/>
</dbReference>
<dbReference type="InterPro" id="IPR050330">
    <property type="entry name" value="Bact_OuterMem_StrucFunc"/>
</dbReference>
<reference evidence="6 7" key="1">
    <citation type="submission" date="2020-08" db="EMBL/GenBank/DDBJ databases">
        <title>Sequencing the genomes of 1000 actinobacteria strains.</title>
        <authorList>
            <person name="Klenk H.-P."/>
        </authorList>
    </citation>
    <scope>NUCLEOTIDE SEQUENCE [LARGE SCALE GENOMIC DNA]</scope>
    <source>
        <strain evidence="6 7">DSM 44320</strain>
    </source>
</reference>
<dbReference type="PANTHER" id="PTHR30329">
    <property type="entry name" value="STATOR ELEMENT OF FLAGELLAR MOTOR COMPLEX"/>
    <property type="match status" value="1"/>
</dbReference>
<dbReference type="EMBL" id="JACIBV010000001">
    <property type="protein sequence ID" value="MBB3728197.1"/>
    <property type="molecule type" value="Genomic_DNA"/>
</dbReference>
<keyword evidence="7" id="KW-1185">Reference proteome</keyword>
<evidence type="ECO:0000256" key="4">
    <source>
        <dbReference type="PROSITE-ProRule" id="PRU00473"/>
    </source>
</evidence>
<dbReference type="GO" id="GO:0009279">
    <property type="term" value="C:cell outer membrane"/>
    <property type="evidence" value="ECO:0007669"/>
    <property type="project" value="UniProtKB-SubCell"/>
</dbReference>
<dbReference type="RefSeq" id="WP_183649807.1">
    <property type="nucleotide sequence ID" value="NZ_BAAAXX010000022.1"/>
</dbReference>
<dbReference type="GeneID" id="95390446"/>